<organism evidence="2 3">
    <name type="scientific">Acidihalobacter yilgarnensis</name>
    <dbReference type="NCBI Taxonomy" id="2819280"/>
    <lineage>
        <taxon>Bacteria</taxon>
        <taxon>Pseudomonadati</taxon>
        <taxon>Pseudomonadota</taxon>
        <taxon>Gammaproteobacteria</taxon>
        <taxon>Chromatiales</taxon>
        <taxon>Ectothiorhodospiraceae</taxon>
        <taxon>Acidihalobacter</taxon>
    </lineage>
</organism>
<dbReference type="Proteomes" id="UP000095401">
    <property type="component" value="Chromosome"/>
</dbReference>
<dbReference type="KEGG" id="aprs:BI364_03140"/>
<keyword evidence="1" id="KW-1133">Transmembrane helix</keyword>
<keyword evidence="3" id="KW-1185">Reference proteome</keyword>
<protein>
    <recommendedName>
        <fullName evidence="4">Cation/multidrug efflux pump</fullName>
    </recommendedName>
</protein>
<feature type="transmembrane region" description="Helical" evidence="1">
    <location>
        <begin position="36"/>
        <end position="57"/>
    </location>
</feature>
<dbReference type="EMBL" id="CP017415">
    <property type="protein sequence ID" value="AOU97129.1"/>
    <property type="molecule type" value="Genomic_DNA"/>
</dbReference>
<feature type="transmembrane region" description="Helical" evidence="1">
    <location>
        <begin position="6"/>
        <end position="24"/>
    </location>
</feature>
<reference evidence="3" key="1">
    <citation type="submission" date="2016-09" db="EMBL/GenBank/DDBJ databases">
        <title>Acidihalobacter prosperus F5.</title>
        <authorList>
            <person name="Khaleque H.N."/>
            <person name="Ramsay J.P."/>
            <person name="Kaksonen A.H."/>
            <person name="Boxall N.J."/>
            <person name="Watkin E.L.J."/>
        </authorList>
    </citation>
    <scope>NUCLEOTIDE SEQUENCE [LARGE SCALE GENOMIC DNA]</scope>
    <source>
        <strain evidence="3">F5</strain>
    </source>
</reference>
<gene>
    <name evidence="2" type="ORF">BI364_03140</name>
</gene>
<accession>A0A1D8IKX7</accession>
<sequence>MTEAVLILAIVLCFGGMFSLWRGWRHLVARRPLRAGGRGSIGLILLAVATLASLAALDLAGYQRLTAERPVAVIRFAAAGPATYTARLTTAFGETASYRLLGQDWRLDARVLKWRAWATLLGFEPLYQLRRLSGRYASVADAQSRPHTVYAIGHDRGLDVWMWARRLHLSFVDAVYGSSVYLPMAAGAEYRVSLGPTGLIARPENEAARQAVAGWR</sequence>
<keyword evidence="1" id="KW-0472">Membrane</keyword>
<dbReference type="RefSeq" id="WP_070077517.1">
    <property type="nucleotide sequence ID" value="NZ_CP017415.1"/>
</dbReference>
<proteinExistence type="predicted"/>
<keyword evidence="1" id="KW-0812">Transmembrane</keyword>
<dbReference type="AlphaFoldDB" id="A0A1D8IKX7"/>
<evidence type="ECO:0000256" key="1">
    <source>
        <dbReference type="SAM" id="Phobius"/>
    </source>
</evidence>
<evidence type="ECO:0000313" key="3">
    <source>
        <dbReference type="Proteomes" id="UP000095401"/>
    </source>
</evidence>
<evidence type="ECO:0000313" key="2">
    <source>
        <dbReference type="EMBL" id="AOU97129.1"/>
    </source>
</evidence>
<evidence type="ECO:0008006" key="4">
    <source>
        <dbReference type="Google" id="ProtNLM"/>
    </source>
</evidence>
<name>A0A1D8IKX7_9GAMM</name>